<dbReference type="InterPro" id="IPR011990">
    <property type="entry name" value="TPR-like_helical_dom_sf"/>
</dbReference>
<evidence type="ECO:0000313" key="2">
    <source>
        <dbReference type="Proteomes" id="UP000510650"/>
    </source>
</evidence>
<dbReference type="Pfam" id="PF08238">
    <property type="entry name" value="Sel1"/>
    <property type="match status" value="2"/>
</dbReference>
<dbReference type="PANTHER" id="PTHR11102:SF160">
    <property type="entry name" value="ERAD-ASSOCIATED E3 UBIQUITIN-PROTEIN LIGASE COMPONENT HRD3"/>
    <property type="match status" value="1"/>
</dbReference>
<reference evidence="2" key="1">
    <citation type="submission" date="2020-06" db="EMBL/GenBank/DDBJ databases">
        <title>REHAB project genomes.</title>
        <authorList>
            <person name="Shaw L.P."/>
        </authorList>
    </citation>
    <scope>NUCLEOTIDE SEQUENCE [LARGE SCALE GENOMIC DNA]</scope>
    <source>
        <strain evidence="2">RHBSTW-00398</strain>
    </source>
</reference>
<dbReference type="AlphaFoldDB" id="A0AAE7L170"/>
<dbReference type="InterPro" id="IPR050767">
    <property type="entry name" value="Sel1_AlgK"/>
</dbReference>
<dbReference type="Proteomes" id="UP000510650">
    <property type="component" value="Chromosome"/>
</dbReference>
<organism evidence="1 2">
    <name type="scientific">Citrobacter freundii</name>
    <dbReference type="NCBI Taxonomy" id="546"/>
    <lineage>
        <taxon>Bacteria</taxon>
        <taxon>Pseudomonadati</taxon>
        <taxon>Pseudomonadota</taxon>
        <taxon>Gammaproteobacteria</taxon>
        <taxon>Enterobacterales</taxon>
        <taxon>Enterobacteriaceae</taxon>
        <taxon>Citrobacter</taxon>
        <taxon>Citrobacter freundii complex</taxon>
    </lineage>
</organism>
<sequence length="112" mass="12818">MSPSKGYAAVCQERYPPNSEECQYVQETGRKAKQGDELSQFSLGDMYADGEYVAMPDYKLAIKWLEKAGKQGANFSYFVIGYHYNYGKKFPLDKQEALKWYRKASDNGLIAF</sequence>
<dbReference type="PANTHER" id="PTHR11102">
    <property type="entry name" value="SEL-1-LIKE PROTEIN"/>
    <property type="match status" value="1"/>
</dbReference>
<proteinExistence type="predicted"/>
<dbReference type="InterPro" id="IPR006597">
    <property type="entry name" value="Sel1-like"/>
</dbReference>
<evidence type="ECO:0000313" key="1">
    <source>
        <dbReference type="EMBL" id="QLO16450.1"/>
    </source>
</evidence>
<dbReference type="SUPFAM" id="SSF81901">
    <property type="entry name" value="HCP-like"/>
    <property type="match status" value="1"/>
</dbReference>
<protein>
    <submittedName>
        <fullName evidence="1">Sel1 repeat family protein</fullName>
    </submittedName>
</protein>
<dbReference type="SMART" id="SM00671">
    <property type="entry name" value="SEL1"/>
    <property type="match status" value="2"/>
</dbReference>
<accession>A0AAE7L170</accession>
<gene>
    <name evidence="1" type="ORF">HV183_17155</name>
</gene>
<name>A0AAE7L170_CITFR</name>
<dbReference type="EMBL" id="CP055538">
    <property type="protein sequence ID" value="QLO16450.1"/>
    <property type="molecule type" value="Genomic_DNA"/>
</dbReference>
<dbReference type="Gene3D" id="1.25.40.10">
    <property type="entry name" value="Tetratricopeptide repeat domain"/>
    <property type="match status" value="1"/>
</dbReference>